<evidence type="ECO:0000256" key="4">
    <source>
        <dbReference type="ARBA" id="ARBA00022723"/>
    </source>
</evidence>
<evidence type="ECO:0000313" key="8">
    <source>
        <dbReference type="EMBL" id="MSU91568.1"/>
    </source>
</evidence>
<comment type="cofactor">
    <cofactor evidence="1">
        <name>heme</name>
        <dbReference type="ChEBI" id="CHEBI:30413"/>
    </cofactor>
</comment>
<reference evidence="8 9" key="1">
    <citation type="submission" date="2019-10" db="EMBL/GenBank/DDBJ databases">
        <title>Cognatihalovulum marinum gen. nov. sp. nov., a new member of the family Rhodobacteraceae isolated from deep seawater of the Northwest Indian Ocean.</title>
        <authorList>
            <person name="Ruan C."/>
            <person name="Wang J."/>
            <person name="Zheng X."/>
            <person name="Song L."/>
            <person name="Zhu Y."/>
            <person name="Huang Y."/>
            <person name="Lu Z."/>
            <person name="Du W."/>
            <person name="Huang L."/>
            <person name="Dai X."/>
        </authorList>
    </citation>
    <scope>NUCLEOTIDE SEQUENCE [LARGE SCALE GENOMIC DNA]</scope>
    <source>
        <strain evidence="8 9">2CG4</strain>
    </source>
</reference>
<comment type="similarity">
    <text evidence="2">Belongs to the cytochrome P450 family.</text>
</comment>
<dbReference type="InterPro" id="IPR001128">
    <property type="entry name" value="Cyt_P450"/>
</dbReference>
<evidence type="ECO:0000256" key="1">
    <source>
        <dbReference type="ARBA" id="ARBA00001971"/>
    </source>
</evidence>
<keyword evidence="4" id="KW-0479">Metal-binding</keyword>
<keyword evidence="3" id="KW-0349">Heme</keyword>
<dbReference type="GO" id="GO:0020037">
    <property type="term" value="F:heme binding"/>
    <property type="evidence" value="ECO:0007669"/>
    <property type="project" value="InterPro"/>
</dbReference>
<evidence type="ECO:0000256" key="7">
    <source>
        <dbReference type="ARBA" id="ARBA00023033"/>
    </source>
</evidence>
<dbReference type="Proteomes" id="UP000474957">
    <property type="component" value="Unassembled WGS sequence"/>
</dbReference>
<dbReference type="Pfam" id="PF00067">
    <property type="entry name" value="p450"/>
    <property type="match status" value="1"/>
</dbReference>
<protein>
    <submittedName>
        <fullName evidence="8">Cytochrome P450</fullName>
    </submittedName>
</protein>
<gene>
    <name evidence="8" type="ORF">GE300_18470</name>
</gene>
<keyword evidence="6" id="KW-0408">Iron</keyword>
<accession>A0A6L5Z4S6</accession>
<evidence type="ECO:0000256" key="6">
    <source>
        <dbReference type="ARBA" id="ARBA00023004"/>
    </source>
</evidence>
<dbReference type="Gene3D" id="1.10.630.10">
    <property type="entry name" value="Cytochrome P450"/>
    <property type="match status" value="1"/>
</dbReference>
<evidence type="ECO:0000256" key="5">
    <source>
        <dbReference type="ARBA" id="ARBA00023002"/>
    </source>
</evidence>
<dbReference type="GO" id="GO:0016705">
    <property type="term" value="F:oxidoreductase activity, acting on paired donors, with incorporation or reduction of molecular oxygen"/>
    <property type="evidence" value="ECO:0007669"/>
    <property type="project" value="InterPro"/>
</dbReference>
<keyword evidence="9" id="KW-1185">Reference proteome</keyword>
<dbReference type="GO" id="GO:0005506">
    <property type="term" value="F:iron ion binding"/>
    <property type="evidence" value="ECO:0007669"/>
    <property type="project" value="InterPro"/>
</dbReference>
<dbReference type="GO" id="GO:0004497">
    <property type="term" value="F:monooxygenase activity"/>
    <property type="evidence" value="ECO:0007669"/>
    <property type="project" value="UniProtKB-KW"/>
</dbReference>
<comment type="caution">
    <text evidence="8">The sequence shown here is derived from an EMBL/GenBank/DDBJ whole genome shotgun (WGS) entry which is preliminary data.</text>
</comment>
<dbReference type="SUPFAM" id="SSF48264">
    <property type="entry name" value="Cytochrome P450"/>
    <property type="match status" value="1"/>
</dbReference>
<dbReference type="EMBL" id="WIND01000021">
    <property type="protein sequence ID" value="MSU91568.1"/>
    <property type="molecule type" value="Genomic_DNA"/>
</dbReference>
<name>A0A6L5Z4S6_9RHOB</name>
<dbReference type="AlphaFoldDB" id="A0A6L5Z4S6"/>
<dbReference type="PANTHER" id="PTHR24286:SF24">
    <property type="entry name" value="LANOSTEROL 14-ALPHA DEMETHYLASE"/>
    <property type="match status" value="1"/>
</dbReference>
<dbReference type="CDD" id="cd11067">
    <property type="entry name" value="CYP152"/>
    <property type="match status" value="1"/>
</dbReference>
<dbReference type="GO" id="GO:0016125">
    <property type="term" value="P:sterol metabolic process"/>
    <property type="evidence" value="ECO:0007669"/>
    <property type="project" value="TreeGrafter"/>
</dbReference>
<proteinExistence type="inferred from homology"/>
<dbReference type="PANTHER" id="PTHR24286">
    <property type="entry name" value="CYTOCHROME P450 26"/>
    <property type="match status" value="1"/>
</dbReference>
<evidence type="ECO:0000256" key="3">
    <source>
        <dbReference type="ARBA" id="ARBA00022617"/>
    </source>
</evidence>
<keyword evidence="5" id="KW-0560">Oxidoreductase</keyword>
<evidence type="ECO:0000313" key="9">
    <source>
        <dbReference type="Proteomes" id="UP000474957"/>
    </source>
</evidence>
<dbReference type="InterPro" id="IPR036396">
    <property type="entry name" value="Cyt_P450_sf"/>
</dbReference>
<keyword evidence="7" id="KW-0503">Monooxygenase</keyword>
<evidence type="ECO:0000256" key="2">
    <source>
        <dbReference type="ARBA" id="ARBA00010617"/>
    </source>
</evidence>
<organism evidence="8 9">
    <name type="scientific">Halovulum marinum</name>
    <dbReference type="NCBI Taxonomy" id="2662447"/>
    <lineage>
        <taxon>Bacteria</taxon>
        <taxon>Pseudomonadati</taxon>
        <taxon>Pseudomonadota</taxon>
        <taxon>Alphaproteobacteria</taxon>
        <taxon>Rhodobacterales</taxon>
        <taxon>Paracoccaceae</taxon>
        <taxon>Halovulum</taxon>
    </lineage>
</organism>
<sequence>MMLRPVTCLCGAEAAREFYRPGRMTRRGAMPATVVALLQDKGSVQALDGAAHRVRKAMFLDLMTARRLDAARRIFAGEWTAAADGWQGRTVALRDAVDDIMTRTALRWCGIAAPDREVAARRAELSAMVGAAGSIGPAHLRARLLRERSERWARGVIRHARQAGAVGATADAGVVARLALHVDADGSRMTEAAAAVELLNILRPILAAGRYVVFAAHALHVHRETIPFAAPDAEAMHRAFAQEVRRLYPFFPVIGGRVLQPFDWRGAHFDAGDWLLLDLYGTNRDPATWPAPETFRPERHLGADAAPEALVPQGGGDPVDGHRCPGEDLTVALTTEAIARLRTMTWQVPEQDLSLPRNRFPPWPRDGMRISVAAAGGA</sequence>